<evidence type="ECO:0000313" key="5">
    <source>
        <dbReference type="EMBL" id="ACE04675.1"/>
    </source>
</evidence>
<name>B3EL87_CHLPB</name>
<gene>
    <name evidence="5" type="ordered locus">Cphamn1_1757</name>
</gene>
<dbReference type="EMBL" id="CP001101">
    <property type="protein sequence ID" value="ACE04675.1"/>
    <property type="molecule type" value="Genomic_DNA"/>
</dbReference>
<evidence type="ECO:0000256" key="1">
    <source>
        <dbReference type="ARBA" id="ARBA00011002"/>
    </source>
</evidence>
<dbReference type="EC" id="1.18.6.1" evidence="5"/>
<comment type="similarity">
    <text evidence="1 3">Belongs to the NifD/NifK/NifE/NifN family.</text>
</comment>
<dbReference type="InterPro" id="IPR050152">
    <property type="entry name" value="ChlB/BchB/BchZ"/>
</dbReference>
<organism evidence="5">
    <name type="scientific">Chlorobium phaeobacteroides (strain BS1)</name>
    <dbReference type="NCBI Taxonomy" id="331678"/>
    <lineage>
        <taxon>Bacteria</taxon>
        <taxon>Pseudomonadati</taxon>
        <taxon>Chlorobiota</taxon>
        <taxon>Chlorobiia</taxon>
        <taxon>Chlorobiales</taxon>
        <taxon>Chlorobiaceae</taxon>
        <taxon>Chlorobium/Pelodictyon group</taxon>
        <taxon>Chlorobium</taxon>
    </lineage>
</organism>
<dbReference type="GO" id="GO:0016163">
    <property type="term" value="F:nitrogenase activity"/>
    <property type="evidence" value="ECO:0007669"/>
    <property type="project" value="UniProtKB-EC"/>
</dbReference>
<dbReference type="Pfam" id="PF00148">
    <property type="entry name" value="Oxidored_nitro"/>
    <property type="match status" value="1"/>
</dbReference>
<dbReference type="eggNOG" id="COG2710">
    <property type="taxonomic scope" value="Bacteria"/>
</dbReference>
<feature type="domain" description="Nitrogenase/oxidoreductase component 1" evidence="4">
    <location>
        <begin position="16"/>
        <end position="442"/>
    </location>
</feature>
<proteinExistence type="inferred from homology"/>
<dbReference type="HOGENOM" id="CLU_025876_2_0_10"/>
<protein>
    <submittedName>
        <fullName evidence="5">Nitrogenase</fullName>
        <ecNumber evidence="5">1.18.6.1</ecNumber>
    </submittedName>
</protein>
<evidence type="ECO:0000256" key="2">
    <source>
        <dbReference type="ARBA" id="ARBA00023231"/>
    </source>
</evidence>
<dbReference type="InterPro" id="IPR000318">
    <property type="entry name" value="Nase_comp1_CS"/>
</dbReference>
<keyword evidence="5" id="KW-0560">Oxidoreductase</keyword>
<dbReference type="PROSITE" id="PS00699">
    <property type="entry name" value="NITROGENASE_1_1"/>
    <property type="match status" value="1"/>
</dbReference>
<keyword evidence="2 3" id="KW-0535">Nitrogen fixation</keyword>
<dbReference type="PANTHER" id="PTHR33712:SF7">
    <property type="entry name" value="LIGHT-INDEPENDENT PROTOCHLOROPHYLLIDE REDUCTASE SUBUNIT B"/>
    <property type="match status" value="1"/>
</dbReference>
<dbReference type="PANTHER" id="PTHR33712">
    <property type="entry name" value="LIGHT-INDEPENDENT PROTOCHLOROPHYLLIDE REDUCTASE SUBUNIT B"/>
    <property type="match status" value="1"/>
</dbReference>
<dbReference type="Gene3D" id="3.40.50.1980">
    <property type="entry name" value="Nitrogenase molybdenum iron protein domain"/>
    <property type="match status" value="3"/>
</dbReference>
<reference evidence="5" key="1">
    <citation type="submission" date="2008-06" db="EMBL/GenBank/DDBJ databases">
        <title>Complete sequence of Chlorobium phaeobacteroides BS1.</title>
        <authorList>
            <consortium name="US DOE Joint Genome Institute"/>
            <person name="Lucas S."/>
            <person name="Copeland A."/>
            <person name="Lapidus A."/>
            <person name="Glavina del Rio T."/>
            <person name="Dalin E."/>
            <person name="Tice H."/>
            <person name="Bruce D."/>
            <person name="Goodwin L."/>
            <person name="Pitluck S."/>
            <person name="Schmutz J."/>
            <person name="Larimer F."/>
            <person name="Land M."/>
            <person name="Hauser L."/>
            <person name="Kyrpides N."/>
            <person name="Ovchinnikova G."/>
            <person name="Li T."/>
            <person name="Liu Z."/>
            <person name="Zhao F."/>
            <person name="Overmann J."/>
            <person name="Bryant D.A."/>
            <person name="Richardson P."/>
        </authorList>
    </citation>
    <scope>NUCLEOTIDE SEQUENCE [LARGE SCALE GENOMIC DNA]</scope>
    <source>
        <strain evidence="5">BS1</strain>
    </source>
</reference>
<dbReference type="AlphaFoldDB" id="B3EL87"/>
<dbReference type="Gene3D" id="1.20.89.10">
    <property type="entry name" value="Nitrogenase Molybdenum-iron Protein, subunit B, domain 4"/>
    <property type="match status" value="1"/>
</dbReference>
<evidence type="ECO:0000256" key="3">
    <source>
        <dbReference type="RuleBase" id="RU004021"/>
    </source>
</evidence>
<accession>B3EL87</accession>
<dbReference type="OrthoDB" id="9800746at2"/>
<evidence type="ECO:0000259" key="4">
    <source>
        <dbReference type="Pfam" id="PF00148"/>
    </source>
</evidence>
<sequence length="457" mass="50590">MKTTAKAATQNACKLCNPLGACLAFRGIEKCVPFLHGSQGCATYIRRYLISHFKEPVDIASSNFNEDTAVFGGSHNLQLGLKNVTLQYKPEVIGLATTCLSETIGDDVDMILRDYDKLFENGEPLPNGKPLPLMIHASTPSYQGSHIDGFHAAVKATVETIAESGQKENLLNLYPNMVSPADLRHMKEILKDFNIPYVLLPDYSETLDGGPWDEYHRIPKGGTTVSAIRKSGKAAASLEFSSVLTADKSAAVYLEKKFDVPAYSMTLPIGIKQSDAFFGLLEKLSETPMPEKYEDERRRLVDAYADGHKYIFEKKAIVYGEEDLVIAMTAFLTEIGITPVLCASGGKSGHLKKRIEEIVPDSENTGILVRDGVDFVDIEDEAKVLKPDLLIGNSKGYTMSRKNNTPIIRIGFPIHDRFGGQRQLHLGYRGTQELFDRIVNTILQERQNSSPIGYTYQ</sequence>
<dbReference type="STRING" id="331678.Cphamn1_1757"/>
<dbReference type="InterPro" id="IPR000510">
    <property type="entry name" value="Nase/OxRdtase_comp1"/>
</dbReference>
<dbReference type="KEGG" id="cpb:Cphamn1_1757"/>
<dbReference type="SUPFAM" id="SSF53807">
    <property type="entry name" value="Helical backbone' metal receptor"/>
    <property type="match status" value="1"/>
</dbReference>